<sequence>MTHVLSALDGLNKTLERLLYLVLLALLASFIAFIIYQIASRNLAFLPRLFWTEEFSRFAFQWMVMLGTAVGVLHADHFVLEAFPRGSRADLVTRWIRDLACLLLGVLFIVHGKDFALSGLRRNAMASGLSMIYVYSVFAVSGVFIVLFSLQRLLHACLYGMNAMEKALNTPNEAEELPSIEDTDLLPDALVTPVVNDTLSTSAKRPLS</sequence>
<keyword evidence="12" id="KW-1185">Reference proteome</keyword>
<dbReference type="AlphaFoldDB" id="A0A558HQ39"/>
<dbReference type="InterPro" id="IPR055348">
    <property type="entry name" value="DctQ"/>
</dbReference>
<organism evidence="11 12">
    <name type="scientific">Cobetia crustatorum</name>
    <dbReference type="NCBI Taxonomy" id="553385"/>
    <lineage>
        <taxon>Bacteria</taxon>
        <taxon>Pseudomonadati</taxon>
        <taxon>Pseudomonadota</taxon>
        <taxon>Gammaproteobacteria</taxon>
        <taxon>Oceanospirillales</taxon>
        <taxon>Halomonadaceae</taxon>
        <taxon>Cobetia</taxon>
    </lineage>
</organism>
<feature type="transmembrane region" description="Helical" evidence="9">
    <location>
        <begin position="95"/>
        <end position="112"/>
    </location>
</feature>
<evidence type="ECO:0000256" key="1">
    <source>
        <dbReference type="ARBA" id="ARBA00004429"/>
    </source>
</evidence>
<evidence type="ECO:0000313" key="12">
    <source>
        <dbReference type="Proteomes" id="UP000319941"/>
    </source>
</evidence>
<dbReference type="EMBL" id="VNFH01000004">
    <property type="protein sequence ID" value="TVU71252.1"/>
    <property type="molecule type" value="Genomic_DNA"/>
</dbReference>
<feature type="transmembrane region" description="Helical" evidence="9">
    <location>
        <begin position="59"/>
        <end position="83"/>
    </location>
</feature>
<dbReference type="GO" id="GO:0005886">
    <property type="term" value="C:plasma membrane"/>
    <property type="evidence" value="ECO:0007669"/>
    <property type="project" value="UniProtKB-SubCell"/>
</dbReference>
<keyword evidence="4 9" id="KW-0997">Cell inner membrane</keyword>
<comment type="similarity">
    <text evidence="8 9">Belongs to the TRAP transporter small permease family.</text>
</comment>
<evidence type="ECO:0000256" key="7">
    <source>
        <dbReference type="ARBA" id="ARBA00023136"/>
    </source>
</evidence>
<keyword evidence="6 9" id="KW-1133">Transmembrane helix</keyword>
<name>A0A558HQ39_9GAMM</name>
<evidence type="ECO:0000256" key="4">
    <source>
        <dbReference type="ARBA" id="ARBA00022519"/>
    </source>
</evidence>
<feature type="transmembrane region" description="Helical" evidence="9">
    <location>
        <begin position="132"/>
        <end position="154"/>
    </location>
</feature>
<evidence type="ECO:0000313" key="11">
    <source>
        <dbReference type="EMBL" id="TVU71252.1"/>
    </source>
</evidence>
<evidence type="ECO:0000256" key="2">
    <source>
        <dbReference type="ARBA" id="ARBA00022448"/>
    </source>
</evidence>
<dbReference type="Pfam" id="PF04290">
    <property type="entry name" value="DctQ"/>
    <property type="match status" value="1"/>
</dbReference>
<dbReference type="GO" id="GO:0022857">
    <property type="term" value="F:transmembrane transporter activity"/>
    <property type="evidence" value="ECO:0007669"/>
    <property type="project" value="UniProtKB-UniRule"/>
</dbReference>
<dbReference type="PANTHER" id="PTHR35011">
    <property type="entry name" value="2,3-DIKETO-L-GULONATE TRAP TRANSPORTER SMALL PERMEASE PROTEIN YIAM"/>
    <property type="match status" value="1"/>
</dbReference>
<dbReference type="OrthoDB" id="4964541at2"/>
<feature type="transmembrane region" description="Helical" evidence="9">
    <location>
        <begin position="18"/>
        <end position="39"/>
    </location>
</feature>
<proteinExistence type="inferred from homology"/>
<evidence type="ECO:0000259" key="10">
    <source>
        <dbReference type="Pfam" id="PF04290"/>
    </source>
</evidence>
<dbReference type="RefSeq" id="WP_144727082.1">
    <property type="nucleotide sequence ID" value="NZ_CAWOWR010000097.1"/>
</dbReference>
<keyword evidence="3" id="KW-1003">Cell membrane</keyword>
<protein>
    <recommendedName>
        <fullName evidence="9">TRAP transporter small permease protein</fullName>
    </recommendedName>
</protein>
<reference evidence="11 12" key="1">
    <citation type="submission" date="2019-07" db="EMBL/GenBank/DDBJ databases">
        <title>Diversity of Bacteria from Kongsfjorden, Arctic.</title>
        <authorList>
            <person name="Yu Y."/>
        </authorList>
    </citation>
    <scope>NUCLEOTIDE SEQUENCE [LARGE SCALE GENOMIC DNA]</scope>
    <source>
        <strain evidence="11 12">SM1923</strain>
    </source>
</reference>
<keyword evidence="2 9" id="KW-0813">Transport</keyword>
<evidence type="ECO:0000256" key="8">
    <source>
        <dbReference type="ARBA" id="ARBA00038436"/>
    </source>
</evidence>
<evidence type="ECO:0000256" key="9">
    <source>
        <dbReference type="RuleBase" id="RU369079"/>
    </source>
</evidence>
<comment type="subcellular location">
    <subcellularLocation>
        <location evidence="1 9">Cell inner membrane</location>
        <topology evidence="1 9">Multi-pass membrane protein</topology>
    </subcellularLocation>
</comment>
<dbReference type="InterPro" id="IPR007387">
    <property type="entry name" value="TRAP_DctQ"/>
</dbReference>
<keyword evidence="7 9" id="KW-0472">Membrane</keyword>
<dbReference type="PANTHER" id="PTHR35011:SF5">
    <property type="entry name" value="SIALIC ACID TRAP TRANSPORTER SMALL PERMEASE PROTEIN SIAQ"/>
    <property type="match status" value="1"/>
</dbReference>
<accession>A0A558HQ39</accession>
<keyword evidence="5 9" id="KW-0812">Transmembrane</keyword>
<evidence type="ECO:0000256" key="5">
    <source>
        <dbReference type="ARBA" id="ARBA00022692"/>
    </source>
</evidence>
<gene>
    <name evidence="11" type="ORF">FQP86_06910</name>
</gene>
<evidence type="ECO:0000256" key="6">
    <source>
        <dbReference type="ARBA" id="ARBA00022989"/>
    </source>
</evidence>
<evidence type="ECO:0000256" key="3">
    <source>
        <dbReference type="ARBA" id="ARBA00022475"/>
    </source>
</evidence>
<comment type="caution">
    <text evidence="11">The sequence shown here is derived from an EMBL/GenBank/DDBJ whole genome shotgun (WGS) entry which is preliminary data.</text>
</comment>
<feature type="domain" description="Tripartite ATP-independent periplasmic transporters DctQ component" evidence="10">
    <location>
        <begin position="31"/>
        <end position="155"/>
    </location>
</feature>
<dbReference type="Proteomes" id="UP000319941">
    <property type="component" value="Unassembled WGS sequence"/>
</dbReference>
<comment type="function">
    <text evidence="9">Part of the tripartite ATP-independent periplasmic (TRAP) transport system.</text>
</comment>
<comment type="subunit">
    <text evidence="9">The complex comprises the extracytoplasmic solute receptor protein and the two transmembrane proteins.</text>
</comment>
<dbReference type="GO" id="GO:0015740">
    <property type="term" value="P:C4-dicarboxylate transport"/>
    <property type="evidence" value="ECO:0007669"/>
    <property type="project" value="TreeGrafter"/>
</dbReference>